<keyword evidence="7 9" id="KW-0333">Golgi apparatus</keyword>
<keyword evidence="2 9" id="KW-0813">Transport</keyword>
<dbReference type="InterPro" id="IPR005578">
    <property type="entry name" value="Yif1_fam"/>
</dbReference>
<comment type="function">
    <text evidence="9">Has a role in transport between endoplasmic reticulum and Golgi.</text>
</comment>
<feature type="transmembrane region" description="Helical" evidence="9">
    <location>
        <begin position="74"/>
        <end position="95"/>
    </location>
</feature>
<evidence type="ECO:0000256" key="2">
    <source>
        <dbReference type="ARBA" id="ARBA00022448"/>
    </source>
</evidence>
<evidence type="ECO:0000256" key="9">
    <source>
        <dbReference type="RuleBase" id="RU368073"/>
    </source>
</evidence>
<evidence type="ECO:0000256" key="5">
    <source>
        <dbReference type="ARBA" id="ARBA00022927"/>
    </source>
</evidence>
<sequence length="223" mass="25256">MNPFDLNPLKMVNPFSSEQMGHISQTADKLKQLKVLDKLYPYFNITTDSILKRLQLMFFPFVAFQKRCSVQLDIYLPLMGHLLYVVVSSYIQALTEVEFSTQVFSKMLGYSAILFIMHTTATYIVGKTLPNTTIYDHFAQNGYNFVYAGLLAIFKQTQVLFWIMFGYCVACTVVHSLQLGIMRVKEHSDQNLSSSAQIAAQNLVVLVLAGVQGLVLAFLVWIV</sequence>
<protein>
    <recommendedName>
        <fullName evidence="9">Protein YIF1</fullName>
    </recommendedName>
</protein>
<evidence type="ECO:0000313" key="10">
    <source>
        <dbReference type="EMBL" id="CAL6010814.1"/>
    </source>
</evidence>
<proteinExistence type="inferred from homology"/>
<organism evidence="10 11">
    <name type="scientific">Hexamita inflata</name>
    <dbReference type="NCBI Taxonomy" id="28002"/>
    <lineage>
        <taxon>Eukaryota</taxon>
        <taxon>Metamonada</taxon>
        <taxon>Diplomonadida</taxon>
        <taxon>Hexamitidae</taxon>
        <taxon>Hexamitinae</taxon>
        <taxon>Hexamita</taxon>
    </lineage>
</organism>
<evidence type="ECO:0000256" key="1">
    <source>
        <dbReference type="ARBA" id="ARBA00009727"/>
    </source>
</evidence>
<keyword evidence="6 9" id="KW-1133">Transmembrane helix</keyword>
<name>A0ABP1I760_9EUKA</name>
<dbReference type="EMBL" id="CAXDID020000062">
    <property type="protein sequence ID" value="CAL6010814.1"/>
    <property type="molecule type" value="Genomic_DNA"/>
</dbReference>
<evidence type="ECO:0000256" key="3">
    <source>
        <dbReference type="ARBA" id="ARBA00022692"/>
    </source>
</evidence>
<evidence type="ECO:0000256" key="6">
    <source>
        <dbReference type="ARBA" id="ARBA00022989"/>
    </source>
</evidence>
<dbReference type="Proteomes" id="UP001642409">
    <property type="component" value="Unassembled WGS sequence"/>
</dbReference>
<comment type="similarity">
    <text evidence="1 9">Belongs to the YIF1 family.</text>
</comment>
<comment type="caution">
    <text evidence="10">The sequence shown here is derived from an EMBL/GenBank/DDBJ whole genome shotgun (WGS) entry which is preliminary data.</text>
</comment>
<feature type="transmembrane region" description="Helical" evidence="9">
    <location>
        <begin position="107"/>
        <end position="126"/>
    </location>
</feature>
<keyword evidence="11" id="KW-1185">Reference proteome</keyword>
<feature type="transmembrane region" description="Helical" evidence="9">
    <location>
        <begin position="160"/>
        <end position="182"/>
    </location>
</feature>
<evidence type="ECO:0000313" key="11">
    <source>
        <dbReference type="Proteomes" id="UP001642409"/>
    </source>
</evidence>
<evidence type="ECO:0000256" key="8">
    <source>
        <dbReference type="ARBA" id="ARBA00023136"/>
    </source>
</evidence>
<dbReference type="Pfam" id="PF03878">
    <property type="entry name" value="YIF1"/>
    <property type="match status" value="1"/>
</dbReference>
<evidence type="ECO:0000256" key="7">
    <source>
        <dbReference type="ARBA" id="ARBA00023034"/>
    </source>
</evidence>
<gene>
    <name evidence="10" type="ORF">HINF_LOCUS22265</name>
</gene>
<dbReference type="PANTHER" id="PTHR14083">
    <property type="entry name" value="YIP1 INTERACTING FACTOR HOMOLOG YIF1 PROTEIN"/>
    <property type="match status" value="1"/>
</dbReference>
<comment type="subcellular location">
    <subcellularLocation>
        <location evidence="9">Endoplasmic reticulum membrane</location>
        <topology evidence="9">Multi-pass membrane protein</topology>
    </subcellularLocation>
    <subcellularLocation>
        <location evidence="9">Golgi apparatus membrane</location>
        <topology evidence="9">Multi-pass membrane protein</topology>
    </subcellularLocation>
</comment>
<reference evidence="10 11" key="1">
    <citation type="submission" date="2024-07" db="EMBL/GenBank/DDBJ databases">
        <authorList>
            <person name="Akdeniz Z."/>
        </authorList>
    </citation>
    <scope>NUCLEOTIDE SEQUENCE [LARGE SCALE GENOMIC DNA]</scope>
</reference>
<evidence type="ECO:0000256" key="4">
    <source>
        <dbReference type="ARBA" id="ARBA00022824"/>
    </source>
</evidence>
<feature type="transmembrane region" description="Helical" evidence="9">
    <location>
        <begin position="203"/>
        <end position="222"/>
    </location>
</feature>
<dbReference type="PANTHER" id="PTHR14083:SF0">
    <property type="entry name" value="YIP1D-INTERACTING FACTOR 1, ISOFORM C"/>
    <property type="match status" value="1"/>
</dbReference>
<keyword evidence="8 9" id="KW-0472">Membrane</keyword>
<accession>A0ABP1I760</accession>
<keyword evidence="5 9" id="KW-0653">Protein transport</keyword>
<keyword evidence="3 9" id="KW-0812">Transmembrane</keyword>
<keyword evidence="4 9" id="KW-0256">Endoplasmic reticulum</keyword>